<dbReference type="Pfam" id="PF07603">
    <property type="entry name" value="Lcl_C"/>
    <property type="match status" value="1"/>
</dbReference>
<proteinExistence type="predicted"/>
<gene>
    <name evidence="2" type="ORF">HELGO_WM25779</name>
</gene>
<dbReference type="GO" id="GO:0004197">
    <property type="term" value="F:cysteine-type endopeptidase activity"/>
    <property type="evidence" value="ECO:0007669"/>
    <property type="project" value="InterPro"/>
</dbReference>
<dbReference type="GO" id="GO:0006508">
    <property type="term" value="P:proteolysis"/>
    <property type="evidence" value="ECO:0007669"/>
    <property type="project" value="InterPro"/>
</dbReference>
<protein>
    <recommendedName>
        <fullName evidence="1">Caspase family p20 domain-containing protein</fullName>
    </recommendedName>
</protein>
<dbReference type="PANTHER" id="PTHR22576:SF37">
    <property type="entry name" value="MUCOSA-ASSOCIATED LYMPHOID TISSUE LYMPHOMA TRANSLOCATION PROTEIN 1"/>
    <property type="match status" value="1"/>
</dbReference>
<organism evidence="2">
    <name type="scientific">uncultured Sulfurovum sp</name>
    <dbReference type="NCBI Taxonomy" id="269237"/>
    <lineage>
        <taxon>Bacteria</taxon>
        <taxon>Pseudomonadati</taxon>
        <taxon>Campylobacterota</taxon>
        <taxon>Epsilonproteobacteria</taxon>
        <taxon>Campylobacterales</taxon>
        <taxon>Sulfurovaceae</taxon>
        <taxon>Sulfurovum</taxon>
        <taxon>environmental samples</taxon>
    </lineage>
</organism>
<feature type="domain" description="Caspase family p20" evidence="1">
    <location>
        <begin position="17"/>
        <end position="149"/>
    </location>
</feature>
<dbReference type="Gene3D" id="3.40.50.1460">
    <property type="match status" value="1"/>
</dbReference>
<dbReference type="InterPro" id="IPR011460">
    <property type="entry name" value="Lcl_C"/>
</dbReference>
<evidence type="ECO:0000259" key="1">
    <source>
        <dbReference type="PROSITE" id="PS50208"/>
    </source>
</evidence>
<dbReference type="EMBL" id="CACVAR010000392">
    <property type="protein sequence ID" value="CAA6825612.1"/>
    <property type="molecule type" value="Genomic_DNA"/>
</dbReference>
<dbReference type="InterPro" id="IPR029030">
    <property type="entry name" value="Caspase-like_dom_sf"/>
</dbReference>
<evidence type="ECO:0000313" key="2">
    <source>
        <dbReference type="EMBL" id="CAA6825612.1"/>
    </source>
</evidence>
<dbReference type="SUPFAM" id="SSF52129">
    <property type="entry name" value="Caspase-like"/>
    <property type="match status" value="1"/>
</dbReference>
<dbReference type="InterPro" id="IPR011600">
    <property type="entry name" value="Pept_C14_caspase"/>
</dbReference>
<dbReference type="PROSITE" id="PS50208">
    <property type="entry name" value="CASPASE_P20"/>
    <property type="match status" value="1"/>
</dbReference>
<accession>A0A6S6TYC7</accession>
<dbReference type="InterPro" id="IPR052039">
    <property type="entry name" value="Caspase-related_regulators"/>
</dbReference>
<dbReference type="PANTHER" id="PTHR22576">
    <property type="entry name" value="MUCOSA ASSOCIATED LYMPHOID TISSUE LYMPHOMA TRANSLOCATION PROTEIN 1/PARACASPASE"/>
    <property type="match status" value="1"/>
</dbReference>
<dbReference type="AlphaFoldDB" id="A0A6S6TYC7"/>
<name>A0A6S6TYC7_9BACT</name>
<reference evidence="2" key="1">
    <citation type="submission" date="2020-01" db="EMBL/GenBank/DDBJ databases">
        <authorList>
            <person name="Meier V. D."/>
            <person name="Meier V D."/>
        </authorList>
    </citation>
    <scope>NUCLEOTIDE SEQUENCE</scope>
    <source>
        <strain evidence="2">HLG_WM_MAG_03</strain>
    </source>
</reference>
<sequence>MRILLLISMFVVMLTAQNREALLIGNSNYEHISNLNDTSSNLSRLKTTLENLAFTVNVKNNLEAKKLKQAIDNFRDCLARNRDTIGFLYYSGHGCQMDNVGYLIPTNVNSSKKLDVQYDALNIDKMLETLKEAGNRVNMLFLDACRDNTPTGTKGGKKGLAQAPLTPKGTLVVYATEATKTADDNNNFINSLIAQIEKPNKSIRDIGYNISDDVASQTREHQVPQVFAQRVPKIFLKHGGGGENHSMQGITKMNGIMYQNQAFSSQDKANYDAQKNGGRVWDWQGAKNYCQGLTLGNYTDWRLPNREELQAVGNIEFYHAYGDYKTLDEWKAQHQEKSDKYYHANKHKRNSNSSEHKYFVKKAFLENMPPLTGKYKNASFWSSTERDSSRAWVVLFHDGNGSWLGKAGSSYALCVR</sequence>
<dbReference type="InterPro" id="IPR001309">
    <property type="entry name" value="Pept_C14_p20"/>
</dbReference>
<dbReference type="Pfam" id="PF00656">
    <property type="entry name" value="Peptidase_C14"/>
    <property type="match status" value="1"/>
</dbReference>